<feature type="domain" description="Inner membrane protein YgaP-like transmembrane" evidence="2">
    <location>
        <begin position="1"/>
        <end position="61"/>
    </location>
</feature>
<reference evidence="3" key="1">
    <citation type="journal article" date="2014" name="Int. J. Syst. Evol. Microbiol.">
        <title>Complete genome sequence of Corynebacterium casei LMG S-19264T (=DSM 44701T), isolated from a smear-ripened cheese.</title>
        <authorList>
            <consortium name="US DOE Joint Genome Institute (JGI-PGF)"/>
            <person name="Walter F."/>
            <person name="Albersmeier A."/>
            <person name="Kalinowski J."/>
            <person name="Ruckert C."/>
        </authorList>
    </citation>
    <scope>NUCLEOTIDE SEQUENCE</scope>
    <source>
        <strain evidence="3">CGMCC 1.15360</strain>
    </source>
</reference>
<feature type="transmembrane region" description="Helical" evidence="1">
    <location>
        <begin position="34"/>
        <end position="54"/>
    </location>
</feature>
<comment type="caution">
    <text evidence="3">The sequence shown here is derived from an EMBL/GenBank/DDBJ whole genome shotgun (WGS) entry which is preliminary data.</text>
</comment>
<name>A0A916YQ42_9SPHN</name>
<dbReference type="Pfam" id="PF11127">
    <property type="entry name" value="YgaP-like_TM"/>
    <property type="match status" value="1"/>
</dbReference>
<dbReference type="EMBL" id="BMIP01000001">
    <property type="protein sequence ID" value="GGD55338.1"/>
    <property type="molecule type" value="Genomic_DNA"/>
</dbReference>
<proteinExistence type="predicted"/>
<keyword evidence="4" id="KW-1185">Reference proteome</keyword>
<sequence length="62" mass="6612">MPCNEGKGDRALRIVVGLILIALVFVGPKTAWGWLGLVPLVTGVVGFCPAYRLIGIDTCKRS</sequence>
<keyword evidence="1" id="KW-0812">Transmembrane</keyword>
<gene>
    <name evidence="3" type="ORF">GCM10010990_00580</name>
</gene>
<dbReference type="AlphaFoldDB" id="A0A916YQ42"/>
<feature type="transmembrane region" description="Helical" evidence="1">
    <location>
        <begin position="12"/>
        <end position="28"/>
    </location>
</feature>
<keyword evidence="1" id="KW-0472">Membrane</keyword>
<reference evidence="3" key="2">
    <citation type="submission" date="2020-09" db="EMBL/GenBank/DDBJ databases">
        <authorList>
            <person name="Sun Q."/>
            <person name="Zhou Y."/>
        </authorList>
    </citation>
    <scope>NUCLEOTIDE SEQUENCE</scope>
    <source>
        <strain evidence="3">CGMCC 1.15360</strain>
    </source>
</reference>
<evidence type="ECO:0000313" key="4">
    <source>
        <dbReference type="Proteomes" id="UP000612349"/>
    </source>
</evidence>
<evidence type="ECO:0000259" key="2">
    <source>
        <dbReference type="Pfam" id="PF11127"/>
    </source>
</evidence>
<organism evidence="3 4">
    <name type="scientific">Croceicoccus mobilis</name>
    <dbReference type="NCBI Taxonomy" id="1703339"/>
    <lineage>
        <taxon>Bacteria</taxon>
        <taxon>Pseudomonadati</taxon>
        <taxon>Pseudomonadota</taxon>
        <taxon>Alphaproteobacteria</taxon>
        <taxon>Sphingomonadales</taxon>
        <taxon>Erythrobacteraceae</taxon>
        <taxon>Croceicoccus</taxon>
    </lineage>
</organism>
<keyword evidence="1" id="KW-1133">Transmembrane helix</keyword>
<dbReference type="RefSeq" id="WP_066772251.1">
    <property type="nucleotide sequence ID" value="NZ_BMIP01000001.1"/>
</dbReference>
<dbReference type="Proteomes" id="UP000612349">
    <property type="component" value="Unassembled WGS sequence"/>
</dbReference>
<dbReference type="InterPro" id="IPR021309">
    <property type="entry name" value="YgaP-like_TM"/>
</dbReference>
<accession>A0A916YQ42</accession>
<dbReference type="OrthoDB" id="9804804at2"/>
<protein>
    <recommendedName>
        <fullName evidence="2">Inner membrane protein YgaP-like transmembrane domain-containing protein</fullName>
    </recommendedName>
</protein>
<evidence type="ECO:0000256" key="1">
    <source>
        <dbReference type="SAM" id="Phobius"/>
    </source>
</evidence>
<evidence type="ECO:0000313" key="3">
    <source>
        <dbReference type="EMBL" id="GGD55338.1"/>
    </source>
</evidence>